<dbReference type="PROSITE" id="PS50096">
    <property type="entry name" value="IQ"/>
    <property type="match status" value="1"/>
</dbReference>
<gene>
    <name evidence="1" type="ORF">g.16121</name>
</gene>
<evidence type="ECO:0000313" key="1">
    <source>
        <dbReference type="EMBL" id="JAS38811.1"/>
    </source>
</evidence>
<dbReference type="CDD" id="cd22969">
    <property type="entry name" value="DD_IQCK"/>
    <property type="match status" value="1"/>
</dbReference>
<accession>A0A1B6ELM7</accession>
<organism evidence="1">
    <name type="scientific">Cuerna arida</name>
    <dbReference type="NCBI Taxonomy" id="1464854"/>
    <lineage>
        <taxon>Eukaryota</taxon>
        <taxon>Metazoa</taxon>
        <taxon>Ecdysozoa</taxon>
        <taxon>Arthropoda</taxon>
        <taxon>Hexapoda</taxon>
        <taxon>Insecta</taxon>
        <taxon>Pterygota</taxon>
        <taxon>Neoptera</taxon>
        <taxon>Paraneoptera</taxon>
        <taxon>Hemiptera</taxon>
        <taxon>Auchenorrhyncha</taxon>
        <taxon>Membracoidea</taxon>
        <taxon>Cicadellidae</taxon>
        <taxon>Cicadellinae</taxon>
        <taxon>Proconiini</taxon>
        <taxon>Cuerna</taxon>
    </lineage>
</organism>
<dbReference type="EMBL" id="GECZ01030958">
    <property type="protein sequence ID" value="JAS38811.1"/>
    <property type="molecule type" value="Transcribed_RNA"/>
</dbReference>
<reference evidence="1" key="1">
    <citation type="submission" date="2015-11" db="EMBL/GenBank/DDBJ databases">
        <title>De novo transcriptome assembly of four potential Pierce s Disease insect vectors from Arizona vineyards.</title>
        <authorList>
            <person name="Tassone E.E."/>
        </authorList>
    </citation>
    <scope>NUCLEOTIDE SEQUENCE</scope>
</reference>
<proteinExistence type="predicted"/>
<evidence type="ECO:0008006" key="2">
    <source>
        <dbReference type="Google" id="ProtNLM"/>
    </source>
</evidence>
<dbReference type="Pfam" id="PF00612">
    <property type="entry name" value="IQ"/>
    <property type="match status" value="1"/>
</dbReference>
<dbReference type="AlphaFoldDB" id="A0A1B6ELM7"/>
<dbReference type="InterPro" id="IPR043408">
    <property type="entry name" value="IQCK"/>
</dbReference>
<dbReference type="PANTHER" id="PTHR34927">
    <property type="entry name" value="IQ DOMAIN-CONTAINING PROTEIN K"/>
    <property type="match status" value="1"/>
</dbReference>
<dbReference type="PANTHER" id="PTHR34927:SF1">
    <property type="entry name" value="IQ DOMAIN-CONTAINING PROTEIN K"/>
    <property type="match status" value="1"/>
</dbReference>
<sequence length="200" mass="23393">MSEDLNSSESRLSPDSLMLDNFSGLRNCLNTSALSYDSLEDASLEITDIQDHEDECTREDEDDPIEYLDNEVFPMLLPCFEEMLFAAKQNDVLKVQKSRFNGLDYLAELLWNCNPCHPERQVNYVPIFEIPFVKTYLENNPRPVFPKSWLWTASEAAVVIQSAVRGYFVRRLPHVQEMREFWKILAKEKRLSQDTFRSKQ</sequence>
<protein>
    <recommendedName>
        <fullName evidence="2">IQ domain-containing protein K</fullName>
    </recommendedName>
</protein>
<name>A0A1B6ELM7_9HEMI</name>
<dbReference type="InterPro" id="IPR000048">
    <property type="entry name" value="IQ_motif_EF-hand-BS"/>
</dbReference>